<dbReference type="EMBL" id="FMAI01000018">
    <property type="protein sequence ID" value="SCB53194.1"/>
    <property type="molecule type" value="Genomic_DNA"/>
</dbReference>
<evidence type="ECO:0000313" key="2">
    <source>
        <dbReference type="Proteomes" id="UP000199184"/>
    </source>
</evidence>
<accession>A0A1C3XMH4</accession>
<proteinExistence type="predicted"/>
<dbReference type="AlphaFoldDB" id="A0A1C3XMH4"/>
<sequence length="73" mass="8038">MTCDLLATRRRQAAPVAITELSGWVPVLATGRPKSPSRRPGQAMITFNRIFTTERLLQIIVILAATVAMKLMS</sequence>
<gene>
    <name evidence="1" type="ORF">GA0061098_1018170</name>
</gene>
<organism evidence="1 2">
    <name type="scientific">Bradyrhizobium shewense</name>
    <dbReference type="NCBI Taxonomy" id="1761772"/>
    <lineage>
        <taxon>Bacteria</taxon>
        <taxon>Pseudomonadati</taxon>
        <taxon>Pseudomonadota</taxon>
        <taxon>Alphaproteobacteria</taxon>
        <taxon>Hyphomicrobiales</taxon>
        <taxon>Nitrobacteraceae</taxon>
        <taxon>Bradyrhizobium</taxon>
    </lineage>
</organism>
<name>A0A1C3XMH4_9BRAD</name>
<dbReference type="Proteomes" id="UP000199184">
    <property type="component" value="Unassembled WGS sequence"/>
</dbReference>
<protein>
    <submittedName>
        <fullName evidence="1">Uncharacterized protein</fullName>
    </submittedName>
</protein>
<keyword evidence="2" id="KW-1185">Reference proteome</keyword>
<evidence type="ECO:0000313" key="1">
    <source>
        <dbReference type="EMBL" id="SCB53194.1"/>
    </source>
</evidence>
<reference evidence="2" key="1">
    <citation type="submission" date="2016-08" db="EMBL/GenBank/DDBJ databases">
        <authorList>
            <person name="Varghese N."/>
            <person name="Submissions Spin"/>
        </authorList>
    </citation>
    <scope>NUCLEOTIDE SEQUENCE [LARGE SCALE GENOMIC DNA]</scope>
    <source>
        <strain evidence="2">ERR11</strain>
    </source>
</reference>